<dbReference type="Gene3D" id="2.60.40.4300">
    <property type="match status" value="2"/>
</dbReference>
<protein>
    <recommendedName>
        <fullName evidence="1">Mub B2-like domain-containing protein</fullName>
    </recommendedName>
</protein>
<sequence length="858" mass="94981">MKAIRQPSRQQVIRFVGLKGSFEVTSQQLAAGGIIEVGTISQVRFDQGSKQNISVLIRSAKHEITAPVNGVDVRVGDLHLENGEQKGTIVISLQNLNRNAKFNDDRRIKFDIPVALDLNHPANADAYRGTLLNPEQQVKFTNGKNTLYTLTITAPKFTLETSSGNFSAAKLNSGDEGLFSVSSNYVSDSAQKAFLRNPLTATKATLPGTYQWGGVLNGKSIADIQVYGGAKAEALFDLDNKGNVHKVVRNNSKIPLWEKIRSVRVADNLDLSALKKQNADGLIWSRQNNGSINLWFKWPTARLHTEWVNAIDQQYGSLYNYFKSVLYTAQPGIDPDKFSRDNVEAYQHFLGDNPLKWLQEIHVVSYDHTAKNQISVALYDRNLQRIKVPWTITTNPGKHVVQGHSSAKVHFIDVNSQAKNIANAEVQLPQGQLIKSNWCGELGQINIDPATLHGYTLVDANTVNNRFKIPADRILKSTSTVVAFPGKERATDDYYVFVEGNNTRLPLEYVDDDKGGEKVSSNETEFIEGKTGSAVAITVPKDLQAQKYELNQQPVIVLSYDQNGQPKYEVSNDNGKVFAIVHLCHQKTTKATEKTVIRTINVTTPDGEKTTTIQSATVTTTTNHDYVTKQTIPGVKTNVKEWAEYETTEFAGYSATMENDAHQSVNNIPRVPSKEIITRAQKGINEIINVKYTANLHTSYVIFQDVKGNTIRSDEVNGYTHETVAYHGQVPAGWKLIAGQTVPSSIEFGTDGHVDITLTLEHVIENVDHDKPLRPGTQTPTGMVIDGAHEGDLNQIITRTINVKKPAGMINAMKQAAHIYRDATYDAVTGEVTYGDWSADDKSWADFKPDQITGYTVS</sequence>
<gene>
    <name evidence="2" type="ORF">PS396_03845</name>
</gene>
<evidence type="ECO:0000259" key="1">
    <source>
        <dbReference type="Pfam" id="PF17966"/>
    </source>
</evidence>
<dbReference type="Proteomes" id="UP001335665">
    <property type="component" value="Unassembled WGS sequence"/>
</dbReference>
<dbReference type="RefSeq" id="WP_331192791.1">
    <property type="nucleotide sequence ID" value="NZ_JAQSEP010000003.1"/>
</dbReference>
<evidence type="ECO:0000313" key="2">
    <source>
        <dbReference type="EMBL" id="MEE6700928.1"/>
    </source>
</evidence>
<accession>A0ABU7SS99</accession>
<dbReference type="EMBL" id="JAQSFA010000007">
    <property type="protein sequence ID" value="MEE6700928.1"/>
    <property type="molecule type" value="Genomic_DNA"/>
</dbReference>
<organism evidence="2 3">
    <name type="scientific">Limosilactobacillus pontis</name>
    <dbReference type="NCBI Taxonomy" id="35787"/>
    <lineage>
        <taxon>Bacteria</taxon>
        <taxon>Bacillati</taxon>
        <taxon>Bacillota</taxon>
        <taxon>Bacilli</taxon>
        <taxon>Lactobacillales</taxon>
        <taxon>Lactobacillaceae</taxon>
        <taxon>Limosilactobacillus</taxon>
    </lineage>
</organism>
<feature type="domain" description="Mub B2-like" evidence="1">
    <location>
        <begin position="791"/>
        <end position="857"/>
    </location>
</feature>
<comment type="caution">
    <text evidence="2">The sequence shown here is derived from an EMBL/GenBank/DDBJ whole genome shotgun (WGS) entry which is preliminary data.</text>
</comment>
<dbReference type="Pfam" id="PF17966">
    <property type="entry name" value="Muc_B2"/>
    <property type="match status" value="1"/>
</dbReference>
<proteinExistence type="predicted"/>
<reference evidence="2 3" key="1">
    <citation type="submission" date="2023-02" db="EMBL/GenBank/DDBJ databases">
        <title>The predominant lactic acid bacteria and yeasts involved in the spontaneous fermentation of millet during the production of the traditional porridge Hausa koko in Ghana.</title>
        <authorList>
            <person name="Atter A."/>
            <person name="Diaz M."/>
        </authorList>
    </citation>
    <scope>NUCLEOTIDE SEQUENCE [LARGE SCALE GENOMIC DNA]</scope>
    <source>
        <strain evidence="2 3">FI11552</strain>
    </source>
</reference>
<dbReference type="InterPro" id="IPR041495">
    <property type="entry name" value="Mub_B2"/>
</dbReference>
<keyword evidence="3" id="KW-1185">Reference proteome</keyword>
<name>A0ABU7SS99_9LACO</name>
<evidence type="ECO:0000313" key="3">
    <source>
        <dbReference type="Proteomes" id="UP001335665"/>
    </source>
</evidence>